<evidence type="ECO:0000256" key="1">
    <source>
        <dbReference type="SAM" id="Phobius"/>
    </source>
</evidence>
<evidence type="ECO:0000313" key="3">
    <source>
        <dbReference type="Proteomes" id="UP000000771"/>
    </source>
</evidence>
<sequence>MPTTLDALVARSRRIEVEQIDIDAFRSHPLDDASLACLRYMCDIESHTVCYLCELLATPVHADPAITRFLACWVYEEQFHGDAIGKILTAHGLAGAPDAAATLRRARRARDWLRLVGFSVFSPIAPALPGLLMAWGMVNELTTQAGYARLVARAEHPALTGVLTEIMKQEGRHIDFYTMQARALLERPRDQRIVRSALARFWAPVGSGVKSNEEVRALISTLFTGPGGPEVVARIDRRIERLPGLAGLHLVTSSVERLLPGFGRRAA</sequence>
<proteinExistence type="predicted"/>
<dbReference type="HOGENOM" id="CLU_1026335_0_0_11"/>
<keyword evidence="3" id="KW-1185">Reference proteome</keyword>
<evidence type="ECO:0008006" key="4">
    <source>
        <dbReference type="Google" id="ProtNLM"/>
    </source>
</evidence>
<dbReference type="GO" id="GO:0016491">
    <property type="term" value="F:oxidoreductase activity"/>
    <property type="evidence" value="ECO:0007669"/>
    <property type="project" value="InterPro"/>
</dbReference>
<keyword evidence="1" id="KW-0812">Transmembrane</keyword>
<reference evidence="2 3" key="1">
    <citation type="journal article" date="2009" name="Stand. Genomic Sci.">
        <title>Complete genome sequence of Acidimicrobium ferrooxidans type strain (ICP).</title>
        <authorList>
            <person name="Clum A."/>
            <person name="Nolan M."/>
            <person name="Lang E."/>
            <person name="Glavina Del Rio T."/>
            <person name="Tice H."/>
            <person name="Copeland A."/>
            <person name="Cheng J.F."/>
            <person name="Lucas S."/>
            <person name="Chen F."/>
            <person name="Bruce D."/>
            <person name="Goodwin L."/>
            <person name="Pitluck S."/>
            <person name="Ivanova N."/>
            <person name="Mavrommatis K."/>
            <person name="Mikhailova N."/>
            <person name="Pati A."/>
            <person name="Chen A."/>
            <person name="Palaniappan K."/>
            <person name="Goker M."/>
            <person name="Spring S."/>
            <person name="Land M."/>
            <person name="Hauser L."/>
            <person name="Chang Y.J."/>
            <person name="Jeffries C.C."/>
            <person name="Chain P."/>
            <person name="Bristow J."/>
            <person name="Eisen J.A."/>
            <person name="Markowitz V."/>
            <person name="Hugenholtz P."/>
            <person name="Kyrpides N.C."/>
            <person name="Klenk H.P."/>
            <person name="Lapidus A."/>
        </authorList>
    </citation>
    <scope>NUCLEOTIDE SEQUENCE [LARGE SCALE GENOMIC DNA]</scope>
    <source>
        <strain evidence="3">DSM 10331 / JCM 15462 / NBRC 103882 / ICP</strain>
    </source>
</reference>
<dbReference type="eggNOG" id="ENOG502ZB5C">
    <property type="taxonomic scope" value="Bacteria"/>
</dbReference>
<gene>
    <name evidence="2" type="ordered locus">Afer_0064</name>
</gene>
<feature type="transmembrane region" description="Helical" evidence="1">
    <location>
        <begin position="112"/>
        <end position="135"/>
    </location>
</feature>
<keyword evidence="1" id="KW-1133">Transmembrane helix</keyword>
<dbReference type="OrthoDB" id="3606832at2"/>
<dbReference type="Proteomes" id="UP000000771">
    <property type="component" value="Chromosome"/>
</dbReference>
<dbReference type="SUPFAM" id="SSF47240">
    <property type="entry name" value="Ferritin-like"/>
    <property type="match status" value="1"/>
</dbReference>
<dbReference type="EMBL" id="CP001631">
    <property type="protein sequence ID" value="ACU53035.1"/>
    <property type="molecule type" value="Genomic_DNA"/>
</dbReference>
<dbReference type="AlphaFoldDB" id="C7M1I6"/>
<dbReference type="KEGG" id="afo:Afer_0064"/>
<organism evidence="2 3">
    <name type="scientific">Acidimicrobium ferrooxidans (strain DSM 10331 / JCM 15462 / NBRC 103882 / ICP)</name>
    <dbReference type="NCBI Taxonomy" id="525909"/>
    <lineage>
        <taxon>Bacteria</taxon>
        <taxon>Bacillati</taxon>
        <taxon>Actinomycetota</taxon>
        <taxon>Acidimicrobiia</taxon>
        <taxon>Acidimicrobiales</taxon>
        <taxon>Acidimicrobiaceae</taxon>
        <taxon>Acidimicrobium</taxon>
    </lineage>
</organism>
<protein>
    <recommendedName>
        <fullName evidence="4">Ferritin-like domain-containing protein</fullName>
    </recommendedName>
</protein>
<accession>C7M1I6</accession>
<keyword evidence="1" id="KW-0472">Membrane</keyword>
<evidence type="ECO:0000313" key="2">
    <source>
        <dbReference type="EMBL" id="ACU53035.1"/>
    </source>
</evidence>
<dbReference type="InterPro" id="IPR009078">
    <property type="entry name" value="Ferritin-like_SF"/>
</dbReference>
<dbReference type="RefSeq" id="WP_012784154.1">
    <property type="nucleotide sequence ID" value="NC_013124.1"/>
</dbReference>
<dbReference type="InterPro" id="IPR012348">
    <property type="entry name" value="RNR-like"/>
</dbReference>
<dbReference type="Gene3D" id="1.10.620.20">
    <property type="entry name" value="Ribonucleotide Reductase, subunit A"/>
    <property type="match status" value="1"/>
</dbReference>
<name>C7M1I6_ACIFD</name>
<dbReference type="STRING" id="525909.Afer_0064"/>